<evidence type="ECO:0000256" key="1">
    <source>
        <dbReference type="ARBA" id="ARBA00000085"/>
    </source>
</evidence>
<evidence type="ECO:0000256" key="10">
    <source>
        <dbReference type="ARBA" id="ARBA00023136"/>
    </source>
</evidence>
<sequence length="331" mass="39318">MKRESIVKLFALYCKEHWKLLLCYVLSFGILLFIFSLYDNEIEGVLYGLFLSNFFLFLVSGYDFFQYIKKHRALQQYQKEVRYSLEHLASDRSLIGQDYQALLYELQEEKNEQISNYEKERKELQDYFTLWAHQMKLPISAMKLLLETEDQPDTKVLKSELFRVEQYADMALAYLRMNSISTDYVIQKYDLDSIIRQAIRRFSGEFIRKKIRLQFEETKKQVITDEKWLLFVIEQLLSNALKYTKEGIIKVYLRDENVLVIEDTGIGIEKSDCYRVFEKGYTGVNGRYDKKASGLGLYLCKTIMDNLSHKIWIESEKGVGTKVMLSFEKRR</sequence>
<evidence type="ECO:0000256" key="7">
    <source>
        <dbReference type="ARBA" id="ARBA00022777"/>
    </source>
</evidence>
<dbReference type="EC" id="2.7.13.3" evidence="3"/>
<evidence type="ECO:0000313" key="13">
    <source>
        <dbReference type="EMBL" id="MBO8462968.1"/>
    </source>
</evidence>
<dbReference type="InterPro" id="IPR050351">
    <property type="entry name" value="BphY/WalK/GraS-like"/>
</dbReference>
<keyword evidence="8 11" id="KW-1133">Transmembrane helix</keyword>
<evidence type="ECO:0000256" key="2">
    <source>
        <dbReference type="ARBA" id="ARBA00004651"/>
    </source>
</evidence>
<evidence type="ECO:0000259" key="12">
    <source>
        <dbReference type="PROSITE" id="PS50109"/>
    </source>
</evidence>
<gene>
    <name evidence="13" type="ORF">IAC13_03435</name>
</gene>
<evidence type="ECO:0000256" key="4">
    <source>
        <dbReference type="ARBA" id="ARBA00022475"/>
    </source>
</evidence>
<feature type="transmembrane region" description="Helical" evidence="11">
    <location>
        <begin position="44"/>
        <end position="65"/>
    </location>
</feature>
<dbReference type="Gene3D" id="3.30.565.10">
    <property type="entry name" value="Histidine kinase-like ATPase, C-terminal domain"/>
    <property type="match status" value="1"/>
</dbReference>
<dbReference type="InterPro" id="IPR005467">
    <property type="entry name" value="His_kinase_dom"/>
</dbReference>
<proteinExistence type="predicted"/>
<dbReference type="GO" id="GO:0005886">
    <property type="term" value="C:plasma membrane"/>
    <property type="evidence" value="ECO:0007669"/>
    <property type="project" value="UniProtKB-SubCell"/>
</dbReference>
<keyword evidence="5" id="KW-0808">Transferase</keyword>
<accession>A0A9D9HZB3</accession>
<dbReference type="GO" id="GO:0016036">
    <property type="term" value="P:cellular response to phosphate starvation"/>
    <property type="evidence" value="ECO:0007669"/>
    <property type="project" value="TreeGrafter"/>
</dbReference>
<comment type="caution">
    <text evidence="13">The sequence shown here is derived from an EMBL/GenBank/DDBJ whole genome shotgun (WGS) entry which is preliminary data.</text>
</comment>
<evidence type="ECO:0000313" key="14">
    <source>
        <dbReference type="Proteomes" id="UP000823618"/>
    </source>
</evidence>
<keyword evidence="6 11" id="KW-0812">Transmembrane</keyword>
<evidence type="ECO:0000256" key="9">
    <source>
        <dbReference type="ARBA" id="ARBA00023012"/>
    </source>
</evidence>
<dbReference type="PANTHER" id="PTHR45453">
    <property type="entry name" value="PHOSPHATE REGULON SENSOR PROTEIN PHOR"/>
    <property type="match status" value="1"/>
</dbReference>
<keyword evidence="9" id="KW-0902">Two-component regulatory system</keyword>
<keyword evidence="4" id="KW-1003">Cell membrane</keyword>
<dbReference type="Pfam" id="PF02518">
    <property type="entry name" value="HATPase_c"/>
    <property type="match status" value="1"/>
</dbReference>
<dbReference type="PANTHER" id="PTHR45453:SF2">
    <property type="entry name" value="HISTIDINE KINASE"/>
    <property type="match status" value="1"/>
</dbReference>
<evidence type="ECO:0000256" key="3">
    <source>
        <dbReference type="ARBA" id="ARBA00012438"/>
    </source>
</evidence>
<dbReference type="PROSITE" id="PS50109">
    <property type="entry name" value="HIS_KIN"/>
    <property type="match status" value="1"/>
</dbReference>
<evidence type="ECO:0000256" key="5">
    <source>
        <dbReference type="ARBA" id="ARBA00022679"/>
    </source>
</evidence>
<reference evidence="13" key="2">
    <citation type="journal article" date="2021" name="PeerJ">
        <title>Extensive microbial diversity within the chicken gut microbiome revealed by metagenomics and culture.</title>
        <authorList>
            <person name="Gilroy R."/>
            <person name="Ravi A."/>
            <person name="Getino M."/>
            <person name="Pursley I."/>
            <person name="Horton D.L."/>
            <person name="Alikhan N.F."/>
            <person name="Baker D."/>
            <person name="Gharbi K."/>
            <person name="Hall N."/>
            <person name="Watson M."/>
            <person name="Adriaenssens E.M."/>
            <person name="Foster-Nyarko E."/>
            <person name="Jarju S."/>
            <person name="Secka A."/>
            <person name="Antonio M."/>
            <person name="Oren A."/>
            <person name="Chaudhuri R.R."/>
            <person name="La Ragione R."/>
            <person name="Hildebrand F."/>
            <person name="Pallen M.J."/>
        </authorList>
    </citation>
    <scope>NUCLEOTIDE SEQUENCE</scope>
    <source>
        <strain evidence="13">E3-2379</strain>
    </source>
</reference>
<dbReference type="InterPro" id="IPR003594">
    <property type="entry name" value="HATPase_dom"/>
</dbReference>
<feature type="domain" description="Histidine kinase" evidence="12">
    <location>
        <begin position="130"/>
        <end position="331"/>
    </location>
</feature>
<comment type="catalytic activity">
    <reaction evidence="1">
        <text>ATP + protein L-histidine = ADP + protein N-phospho-L-histidine.</text>
        <dbReference type="EC" id="2.7.13.3"/>
    </reaction>
</comment>
<reference evidence="13" key="1">
    <citation type="submission" date="2020-10" db="EMBL/GenBank/DDBJ databases">
        <authorList>
            <person name="Gilroy R."/>
        </authorList>
    </citation>
    <scope>NUCLEOTIDE SEQUENCE</scope>
    <source>
        <strain evidence="13">E3-2379</strain>
    </source>
</reference>
<dbReference type="GO" id="GO:0004721">
    <property type="term" value="F:phosphoprotein phosphatase activity"/>
    <property type="evidence" value="ECO:0007669"/>
    <property type="project" value="TreeGrafter"/>
</dbReference>
<protein>
    <recommendedName>
        <fullName evidence="3">histidine kinase</fullName>
        <ecNumber evidence="3">2.7.13.3</ecNumber>
    </recommendedName>
</protein>
<dbReference type="SUPFAM" id="SSF55874">
    <property type="entry name" value="ATPase domain of HSP90 chaperone/DNA topoisomerase II/histidine kinase"/>
    <property type="match status" value="1"/>
</dbReference>
<keyword evidence="7 13" id="KW-0418">Kinase</keyword>
<evidence type="ECO:0000256" key="11">
    <source>
        <dbReference type="SAM" id="Phobius"/>
    </source>
</evidence>
<dbReference type="AlphaFoldDB" id="A0A9D9HZB3"/>
<comment type="subcellular location">
    <subcellularLocation>
        <location evidence="2">Cell membrane</location>
        <topology evidence="2">Multi-pass membrane protein</topology>
    </subcellularLocation>
</comment>
<evidence type="ECO:0000256" key="6">
    <source>
        <dbReference type="ARBA" id="ARBA00022692"/>
    </source>
</evidence>
<dbReference type="GO" id="GO:0000155">
    <property type="term" value="F:phosphorelay sensor kinase activity"/>
    <property type="evidence" value="ECO:0007669"/>
    <property type="project" value="TreeGrafter"/>
</dbReference>
<dbReference type="InterPro" id="IPR036890">
    <property type="entry name" value="HATPase_C_sf"/>
</dbReference>
<dbReference type="Proteomes" id="UP000823618">
    <property type="component" value="Unassembled WGS sequence"/>
</dbReference>
<organism evidence="13 14">
    <name type="scientific">Candidatus Scybalomonas excrementavium</name>
    <dbReference type="NCBI Taxonomy" id="2840943"/>
    <lineage>
        <taxon>Bacteria</taxon>
        <taxon>Bacillati</taxon>
        <taxon>Bacillota</taxon>
        <taxon>Clostridia</taxon>
        <taxon>Lachnospirales</taxon>
        <taxon>Lachnospiraceae</taxon>
        <taxon>Lachnospiraceae incertae sedis</taxon>
        <taxon>Candidatus Scybalomonas</taxon>
    </lineage>
</organism>
<evidence type="ECO:0000256" key="8">
    <source>
        <dbReference type="ARBA" id="ARBA00022989"/>
    </source>
</evidence>
<name>A0A9D9HZB3_9FIRM</name>
<dbReference type="SMART" id="SM00387">
    <property type="entry name" value="HATPase_c"/>
    <property type="match status" value="1"/>
</dbReference>
<keyword evidence="10 11" id="KW-0472">Membrane</keyword>
<dbReference type="EMBL" id="JADIML010000095">
    <property type="protein sequence ID" value="MBO8462968.1"/>
    <property type="molecule type" value="Genomic_DNA"/>
</dbReference>
<feature type="transmembrane region" description="Helical" evidence="11">
    <location>
        <begin position="21"/>
        <end position="38"/>
    </location>
</feature>